<gene>
    <name evidence="1" type="ORF">DAT39_005671</name>
</gene>
<organism evidence="1 2">
    <name type="scientific">Clarias magur</name>
    <name type="common">Asian catfish</name>
    <name type="synonym">Macropteronotus magur</name>
    <dbReference type="NCBI Taxonomy" id="1594786"/>
    <lineage>
        <taxon>Eukaryota</taxon>
        <taxon>Metazoa</taxon>
        <taxon>Chordata</taxon>
        <taxon>Craniata</taxon>
        <taxon>Vertebrata</taxon>
        <taxon>Euteleostomi</taxon>
        <taxon>Actinopterygii</taxon>
        <taxon>Neopterygii</taxon>
        <taxon>Teleostei</taxon>
        <taxon>Ostariophysi</taxon>
        <taxon>Siluriformes</taxon>
        <taxon>Clariidae</taxon>
        <taxon>Clarias</taxon>
    </lineage>
</organism>
<evidence type="ECO:0000313" key="1">
    <source>
        <dbReference type="EMBL" id="KAF5904595.1"/>
    </source>
</evidence>
<protein>
    <submittedName>
        <fullName evidence="1">Uncharacterized protein</fullName>
    </submittedName>
</protein>
<evidence type="ECO:0000313" key="2">
    <source>
        <dbReference type="Proteomes" id="UP000727407"/>
    </source>
</evidence>
<proteinExistence type="predicted"/>
<accession>A0A8J4UUY5</accession>
<comment type="caution">
    <text evidence="1">The sequence shown here is derived from an EMBL/GenBank/DDBJ whole genome shotgun (WGS) entry which is preliminary data.</text>
</comment>
<dbReference type="EMBL" id="QNUK01000055">
    <property type="protein sequence ID" value="KAF5904595.1"/>
    <property type="molecule type" value="Genomic_DNA"/>
</dbReference>
<dbReference type="AlphaFoldDB" id="A0A8J4UUY5"/>
<keyword evidence="2" id="KW-1185">Reference proteome</keyword>
<name>A0A8J4UUY5_CLAMG</name>
<sequence>MPDQGPGPGEAQLDTEMCWIMRLLSGTGYSRMGWKHTKKTRREGERTEGPSRRLFLLTSGILFLLLYRGKKAMLSGKNPCDFTLK</sequence>
<dbReference type="Proteomes" id="UP000727407">
    <property type="component" value="Unassembled WGS sequence"/>
</dbReference>
<reference evidence="1" key="1">
    <citation type="submission" date="2020-07" db="EMBL/GenBank/DDBJ databases">
        <title>Clarias magur genome sequencing, assembly and annotation.</title>
        <authorList>
            <person name="Kushwaha B."/>
            <person name="Kumar R."/>
            <person name="Das P."/>
            <person name="Joshi C.G."/>
            <person name="Kumar D."/>
            <person name="Nagpure N.S."/>
            <person name="Pandey M."/>
            <person name="Agarwal S."/>
            <person name="Srivastava S."/>
            <person name="Singh M."/>
            <person name="Sahoo L."/>
            <person name="Jayasankar P."/>
            <person name="Meher P.K."/>
            <person name="Koringa P.G."/>
            <person name="Iquebal M.A."/>
            <person name="Das S.P."/>
            <person name="Bit A."/>
            <person name="Patnaik S."/>
            <person name="Patel N."/>
            <person name="Shah T.M."/>
            <person name="Hinsu A."/>
            <person name="Jena J.K."/>
        </authorList>
    </citation>
    <scope>NUCLEOTIDE SEQUENCE</scope>
    <source>
        <strain evidence="1">CIFAMagur01</strain>
        <tissue evidence="1">Testis</tissue>
    </source>
</reference>